<dbReference type="AlphaFoldDB" id="A0A0B1SEG7"/>
<dbReference type="EMBL" id="KN573972">
    <property type="protein sequence ID" value="KHJ83329.1"/>
    <property type="molecule type" value="Genomic_DNA"/>
</dbReference>
<organism evidence="1 2">
    <name type="scientific">Oesophagostomum dentatum</name>
    <name type="common">Nodular worm</name>
    <dbReference type="NCBI Taxonomy" id="61180"/>
    <lineage>
        <taxon>Eukaryota</taxon>
        <taxon>Metazoa</taxon>
        <taxon>Ecdysozoa</taxon>
        <taxon>Nematoda</taxon>
        <taxon>Chromadorea</taxon>
        <taxon>Rhabditida</taxon>
        <taxon>Rhabditina</taxon>
        <taxon>Rhabditomorpha</taxon>
        <taxon>Strongyloidea</taxon>
        <taxon>Strongylidae</taxon>
        <taxon>Oesophagostomum</taxon>
    </lineage>
</organism>
<name>A0A0B1SEG7_OESDE</name>
<dbReference type="Proteomes" id="UP000053660">
    <property type="component" value="Unassembled WGS sequence"/>
</dbReference>
<proteinExistence type="predicted"/>
<dbReference type="OrthoDB" id="5837097at2759"/>
<accession>A0A0B1SEG7</accession>
<sequence>MFHLEVFVTEIDSTITCFRTDDELDYEEGLCDNCGEECQTLHPVDEVKLCYVCRMYYKLMRKHRPCNYTSAISEFRQRKVRKCPEDMKDIANDFAEMSKYLEVNEYENEGVQVVQSPKTKCHEETKSVMKELTRVRSKAIRLECALKAQRADGLLSGLDCYRYLVSKEDHHRRDEDGPSRRDRVRGSHTWTEEERIIAFHCECCISFYI</sequence>
<evidence type="ECO:0000313" key="2">
    <source>
        <dbReference type="Proteomes" id="UP000053660"/>
    </source>
</evidence>
<protein>
    <submittedName>
        <fullName evidence="1">Uncharacterized protein</fullName>
    </submittedName>
</protein>
<keyword evidence="2" id="KW-1185">Reference proteome</keyword>
<reference evidence="1 2" key="1">
    <citation type="submission" date="2014-03" db="EMBL/GenBank/DDBJ databases">
        <title>Draft genome of the hookworm Oesophagostomum dentatum.</title>
        <authorList>
            <person name="Mitreva M."/>
        </authorList>
    </citation>
    <scope>NUCLEOTIDE SEQUENCE [LARGE SCALE GENOMIC DNA]</scope>
    <source>
        <strain evidence="1 2">OD-Hann</strain>
    </source>
</reference>
<gene>
    <name evidence="1" type="ORF">OESDEN_16974</name>
</gene>
<evidence type="ECO:0000313" key="1">
    <source>
        <dbReference type="EMBL" id="KHJ83329.1"/>
    </source>
</evidence>